<dbReference type="AlphaFoldDB" id="A0A6A5C185"/>
<comment type="cofactor">
    <cofactor evidence="1">
        <name>FAD</name>
        <dbReference type="ChEBI" id="CHEBI:57692"/>
    </cofactor>
</comment>
<name>A0A6A5C185_NAEFO</name>
<dbReference type="VEuPathDB" id="AmoebaDB:FDP41_002019"/>
<proteinExistence type="inferred from homology"/>
<comment type="catalytic activity">
    <reaction evidence="5">
        <text>(S)-2-hydroxyglutarate + A = 2-oxoglutarate + AH2</text>
        <dbReference type="Rhea" id="RHEA:21252"/>
        <dbReference type="ChEBI" id="CHEBI:13193"/>
        <dbReference type="ChEBI" id="CHEBI:16782"/>
        <dbReference type="ChEBI" id="CHEBI:16810"/>
        <dbReference type="ChEBI" id="CHEBI:17499"/>
        <dbReference type="EC" id="1.1.99.2"/>
    </reaction>
</comment>
<dbReference type="OrthoDB" id="498204at2759"/>
<comment type="similarity">
    <text evidence="6">Belongs to the L2HGDH family.</text>
</comment>
<dbReference type="RefSeq" id="XP_044563662.1">
    <property type="nucleotide sequence ID" value="XM_044705168.1"/>
</dbReference>
<evidence type="ECO:0000256" key="4">
    <source>
        <dbReference type="ARBA" id="ARBA00023002"/>
    </source>
</evidence>
<dbReference type="Proteomes" id="UP000444721">
    <property type="component" value="Unassembled WGS sequence"/>
</dbReference>
<dbReference type="InterPro" id="IPR006076">
    <property type="entry name" value="FAD-dep_OxRdtase"/>
</dbReference>
<evidence type="ECO:0000256" key="5">
    <source>
        <dbReference type="ARBA" id="ARBA00036066"/>
    </source>
</evidence>
<evidence type="ECO:0000256" key="6">
    <source>
        <dbReference type="ARBA" id="ARBA00037941"/>
    </source>
</evidence>
<reference evidence="10 11" key="1">
    <citation type="journal article" date="2019" name="Sci. Rep.">
        <title>Nanopore sequencing improves the draft genome of the human pathogenic amoeba Naegleria fowleri.</title>
        <authorList>
            <person name="Liechti N."/>
            <person name="Schurch N."/>
            <person name="Bruggmann R."/>
            <person name="Wittwer M."/>
        </authorList>
    </citation>
    <scope>NUCLEOTIDE SEQUENCE [LARGE SCALE GENOMIC DNA]</scope>
    <source>
        <strain evidence="10 11">ATCC 30894</strain>
    </source>
</reference>
<keyword evidence="11" id="KW-1185">Reference proteome</keyword>
<dbReference type="Gene3D" id="3.30.9.10">
    <property type="entry name" value="D-Amino Acid Oxidase, subunit A, domain 2"/>
    <property type="match status" value="1"/>
</dbReference>
<dbReference type="GeneID" id="68109237"/>
<evidence type="ECO:0000256" key="3">
    <source>
        <dbReference type="ARBA" id="ARBA00022827"/>
    </source>
</evidence>
<dbReference type="GO" id="GO:0047545">
    <property type="term" value="F:(S)-2-hydroxyglutarate dehydrogenase activity"/>
    <property type="evidence" value="ECO:0007669"/>
    <property type="project" value="UniProtKB-EC"/>
</dbReference>
<dbReference type="Gene3D" id="3.50.50.60">
    <property type="entry name" value="FAD/NAD(P)-binding domain"/>
    <property type="match status" value="1"/>
</dbReference>
<keyword evidence="4" id="KW-0560">Oxidoreductase</keyword>
<dbReference type="EC" id="1.1.99.2" evidence="7"/>
<evidence type="ECO:0000313" key="10">
    <source>
        <dbReference type="EMBL" id="KAF0978949.1"/>
    </source>
</evidence>
<dbReference type="VEuPathDB" id="AmoebaDB:NF0056990"/>
<dbReference type="SUPFAM" id="SSF51905">
    <property type="entry name" value="FAD/NAD(P)-binding domain"/>
    <property type="match status" value="1"/>
</dbReference>
<comment type="caution">
    <text evidence="10">The sequence shown here is derived from an EMBL/GenBank/DDBJ whole genome shotgun (WGS) entry which is preliminary data.</text>
</comment>
<evidence type="ECO:0000256" key="1">
    <source>
        <dbReference type="ARBA" id="ARBA00001974"/>
    </source>
</evidence>
<dbReference type="VEuPathDB" id="AmoebaDB:NfTy_033800"/>
<organism evidence="10 11">
    <name type="scientific">Naegleria fowleri</name>
    <name type="common">Brain eating amoeba</name>
    <dbReference type="NCBI Taxonomy" id="5763"/>
    <lineage>
        <taxon>Eukaryota</taxon>
        <taxon>Discoba</taxon>
        <taxon>Heterolobosea</taxon>
        <taxon>Tetramitia</taxon>
        <taxon>Eutetramitia</taxon>
        <taxon>Vahlkampfiidae</taxon>
        <taxon>Naegleria</taxon>
    </lineage>
</organism>
<keyword evidence="3" id="KW-0274">FAD</keyword>
<accession>A0A6A5C185</accession>
<dbReference type="PANTHER" id="PTHR43104:SF4">
    <property type="entry name" value="L-2-HYDROXYGLUTARATE DEHYDROGENASE, MITOCHONDRIAL"/>
    <property type="match status" value="1"/>
</dbReference>
<dbReference type="Pfam" id="PF01266">
    <property type="entry name" value="DAO"/>
    <property type="match status" value="1"/>
</dbReference>
<evidence type="ECO:0000256" key="2">
    <source>
        <dbReference type="ARBA" id="ARBA00022630"/>
    </source>
</evidence>
<evidence type="ECO:0000313" key="11">
    <source>
        <dbReference type="Proteomes" id="UP000444721"/>
    </source>
</evidence>
<protein>
    <recommendedName>
        <fullName evidence="8">L-2-hydroxyglutarate dehydrogenase, mitochondrial</fullName>
        <ecNumber evidence="7">1.1.99.2</ecNumber>
    </recommendedName>
</protein>
<feature type="domain" description="FAD dependent oxidoreductase" evidence="9">
    <location>
        <begin position="63"/>
        <end position="495"/>
    </location>
</feature>
<dbReference type="OMA" id="GVHFTRM"/>
<dbReference type="EMBL" id="VFQX01000028">
    <property type="protein sequence ID" value="KAF0978949.1"/>
    <property type="molecule type" value="Genomic_DNA"/>
</dbReference>
<evidence type="ECO:0000259" key="9">
    <source>
        <dbReference type="Pfam" id="PF01266"/>
    </source>
</evidence>
<evidence type="ECO:0000256" key="8">
    <source>
        <dbReference type="ARBA" id="ARBA00041137"/>
    </source>
</evidence>
<evidence type="ECO:0000256" key="7">
    <source>
        <dbReference type="ARBA" id="ARBA00038878"/>
    </source>
</evidence>
<gene>
    <name evidence="10" type="ORF">FDP41_002019</name>
</gene>
<keyword evidence="2" id="KW-0285">Flavoprotein</keyword>
<sequence length="507" mass="56727">MVRRQLSGIHLSFQSTFSPVRLFRNGLSHHMIKGSEIENNERPSRSSSTVVTPNIETLRVKNLIIGAGVVGVACGARLSMENTNRNELINNNNNDDCIHTLVVERNEHIGQEISSRNSEVIHAGLYYASESLKTKLCVLGNSLIYSFCERMEVPHAKIGKWIVANSQNSDQVQYLEKMKQKTDQIIDQYNAQVKKLKFLSSEEIRTKEPNLSCDVALSSESTGIIDTHTFMSRLADIITNNGGQVVTGTKVNRILRSSFDEFLVEVNCLNSDGTIDRVNIIAEVVINSAGLDSERITQLGYSEFVGANILPERYHMHYFKGHYFKNNGAFKVNRLIYPVPPDSKGLSHGLGIHATLDLSGNLKFGPDSDYIGKARDLFPEQYTISSNAIERDTLSSLLYPHYRIDHDIANAKREKFYQSISTYLKGIDKENLQPDYVGIRPKLQKPGDPFKDFIIEPLEAIIEKKDPLASRFISLCGIESPGLTSSLAIANHVANALLNYSSKNNFQ</sequence>
<dbReference type="PANTHER" id="PTHR43104">
    <property type="entry name" value="L-2-HYDROXYGLUTARATE DEHYDROGENASE, MITOCHONDRIAL"/>
    <property type="match status" value="1"/>
</dbReference>
<dbReference type="InterPro" id="IPR036188">
    <property type="entry name" value="FAD/NAD-bd_sf"/>
</dbReference>